<accession>A0A0C3PVU1</accession>
<dbReference type="Proteomes" id="UP000054248">
    <property type="component" value="Unassembled WGS sequence"/>
</dbReference>
<evidence type="ECO:0000313" key="2">
    <source>
        <dbReference type="EMBL" id="KIO19095.1"/>
    </source>
</evidence>
<name>A0A0C3PVU1_9AGAM</name>
<protein>
    <submittedName>
        <fullName evidence="2">Uncharacterized protein</fullName>
    </submittedName>
</protein>
<reference evidence="3" key="2">
    <citation type="submission" date="2015-01" db="EMBL/GenBank/DDBJ databases">
        <title>Evolutionary Origins and Diversification of the Mycorrhizal Mutualists.</title>
        <authorList>
            <consortium name="DOE Joint Genome Institute"/>
            <consortium name="Mycorrhizal Genomics Consortium"/>
            <person name="Kohler A."/>
            <person name="Kuo A."/>
            <person name="Nagy L.G."/>
            <person name="Floudas D."/>
            <person name="Copeland A."/>
            <person name="Barry K.W."/>
            <person name="Cichocki N."/>
            <person name="Veneault-Fourrey C."/>
            <person name="LaButti K."/>
            <person name="Lindquist E.A."/>
            <person name="Lipzen A."/>
            <person name="Lundell T."/>
            <person name="Morin E."/>
            <person name="Murat C."/>
            <person name="Riley R."/>
            <person name="Ohm R."/>
            <person name="Sun H."/>
            <person name="Tunlid A."/>
            <person name="Henrissat B."/>
            <person name="Grigoriev I.V."/>
            <person name="Hibbett D.S."/>
            <person name="Martin F."/>
        </authorList>
    </citation>
    <scope>NUCLEOTIDE SEQUENCE [LARGE SCALE GENOMIC DNA]</scope>
    <source>
        <strain evidence="3">MUT 4182</strain>
    </source>
</reference>
<feature type="region of interest" description="Disordered" evidence="1">
    <location>
        <begin position="1"/>
        <end position="62"/>
    </location>
</feature>
<dbReference type="EMBL" id="KN823241">
    <property type="protein sequence ID" value="KIO19095.1"/>
    <property type="molecule type" value="Genomic_DNA"/>
</dbReference>
<dbReference type="HOGENOM" id="CLU_034227_0_0_1"/>
<evidence type="ECO:0000313" key="3">
    <source>
        <dbReference type="Proteomes" id="UP000054248"/>
    </source>
</evidence>
<organism evidence="2 3">
    <name type="scientific">Tulasnella calospora MUT 4182</name>
    <dbReference type="NCBI Taxonomy" id="1051891"/>
    <lineage>
        <taxon>Eukaryota</taxon>
        <taxon>Fungi</taxon>
        <taxon>Dikarya</taxon>
        <taxon>Basidiomycota</taxon>
        <taxon>Agaricomycotina</taxon>
        <taxon>Agaricomycetes</taxon>
        <taxon>Cantharellales</taxon>
        <taxon>Tulasnellaceae</taxon>
        <taxon>Tulasnella</taxon>
    </lineage>
</organism>
<dbReference type="OrthoDB" id="3241807at2759"/>
<reference evidence="2 3" key="1">
    <citation type="submission" date="2014-04" db="EMBL/GenBank/DDBJ databases">
        <authorList>
            <consortium name="DOE Joint Genome Institute"/>
            <person name="Kuo A."/>
            <person name="Girlanda M."/>
            <person name="Perotto S."/>
            <person name="Kohler A."/>
            <person name="Nagy L.G."/>
            <person name="Floudas D."/>
            <person name="Copeland A."/>
            <person name="Barry K.W."/>
            <person name="Cichocki N."/>
            <person name="Veneault-Fourrey C."/>
            <person name="LaButti K."/>
            <person name="Lindquist E.A."/>
            <person name="Lipzen A."/>
            <person name="Lundell T."/>
            <person name="Morin E."/>
            <person name="Murat C."/>
            <person name="Sun H."/>
            <person name="Tunlid A."/>
            <person name="Henrissat B."/>
            <person name="Grigoriev I.V."/>
            <person name="Hibbett D.S."/>
            <person name="Martin F."/>
            <person name="Nordberg H.P."/>
            <person name="Cantor M.N."/>
            <person name="Hua S.X."/>
        </authorList>
    </citation>
    <scope>NUCLEOTIDE SEQUENCE [LARGE SCALE GENOMIC DNA]</scope>
    <source>
        <strain evidence="2 3">MUT 4182</strain>
    </source>
</reference>
<keyword evidence="3" id="KW-1185">Reference proteome</keyword>
<sequence>MLAVVRQTPGPIRRWIPESSGRERREAVTNALTPQATRRRAEAAPSNSPMHAPPRPPSPDTVDQVISSLLRSVRRIHEAAESNLPEYTREREIAELELAASAIHDELLLRAARLKRHRNSSQWIYQLPQEIFAEILILDILNSGSENRRRIGSFRSKALPPNPPRRTQLCNVSHRFLQTIMGTPRLWSNIRWGRDDHTRCLQMSAQAPLSIRCSEYDWVEMESTANIDEFLKAVWDHSWRWEALSLHLGLSERHLYFLEFTVPQIRDLTMGNLSRQFEEAFGEHRPVTCVLKIFGNPILRRLSLDGIGLQWNDLGLSRLKSLSLFRVQEGAPSLEKLMETLKMASGLEQLALDEVDIINSSEQQEMNPQPIHLTSLLSLWLDKLPSGLADYLARVIRSPQLKTMHVHELFLKHFENSNSDQNPYHHLFLVLIPILSSSGKSLTLSNETSSNFLSLDTDHWAAPRPEGDTTRAEKTVNLGVRFEDPLSAVQKMVNFLTSNRIVIPLTISANGYNSIVDDTTPPPTPSFPAEVLGKLPMVINIFAVVLVDALKIITFLGSIRRDEETGRLGWACPKLKVLDFRRVEGLTHEHCQAFLGARYGDGNPLLVEGEVVHRPPMLEFKHSAYSEA</sequence>
<evidence type="ECO:0000256" key="1">
    <source>
        <dbReference type="SAM" id="MobiDB-lite"/>
    </source>
</evidence>
<dbReference type="AlphaFoldDB" id="A0A0C3PVU1"/>
<proteinExistence type="predicted"/>
<gene>
    <name evidence="2" type="ORF">M407DRAFT_31247</name>
</gene>